<feature type="domain" description="Fibronectin type-III" evidence="4">
    <location>
        <begin position="838"/>
        <end position="927"/>
    </location>
</feature>
<dbReference type="InterPro" id="IPR050991">
    <property type="entry name" value="ECM_Regulatory_Proteins"/>
</dbReference>
<dbReference type="InterPro" id="IPR013320">
    <property type="entry name" value="ConA-like_dom_sf"/>
</dbReference>
<keyword evidence="6" id="KW-1185">Reference proteome</keyword>
<dbReference type="InterPro" id="IPR026444">
    <property type="entry name" value="Secre_tail"/>
</dbReference>
<keyword evidence="1" id="KW-0732">Signal</keyword>
<dbReference type="GO" id="GO:0016020">
    <property type="term" value="C:membrane"/>
    <property type="evidence" value="ECO:0007669"/>
    <property type="project" value="InterPro"/>
</dbReference>
<dbReference type="Proteomes" id="UP000199138">
    <property type="component" value="Unassembled WGS sequence"/>
</dbReference>
<feature type="non-terminal residue" evidence="5">
    <location>
        <position position="1"/>
    </location>
</feature>
<dbReference type="InterPro" id="IPR003961">
    <property type="entry name" value="FN3_dom"/>
</dbReference>
<feature type="domain" description="Fibronectin type-III" evidence="4">
    <location>
        <begin position="1113"/>
        <end position="1206"/>
    </location>
</feature>
<dbReference type="PANTHER" id="PTHR46708:SF2">
    <property type="entry name" value="FIBRONECTIN TYPE-III DOMAIN-CONTAINING PROTEIN"/>
    <property type="match status" value="1"/>
</dbReference>
<evidence type="ECO:0000259" key="4">
    <source>
        <dbReference type="PROSITE" id="PS50853"/>
    </source>
</evidence>
<evidence type="ECO:0000256" key="1">
    <source>
        <dbReference type="ARBA" id="ARBA00022729"/>
    </source>
</evidence>
<reference evidence="5 6" key="1">
    <citation type="submission" date="2016-10" db="EMBL/GenBank/DDBJ databases">
        <authorList>
            <person name="de Groot N.N."/>
        </authorList>
    </citation>
    <scope>NUCLEOTIDE SEQUENCE [LARGE SCALE GENOMIC DNA]</scope>
    <source>
        <strain evidence="5 6">CGMCC 1.12333</strain>
    </source>
</reference>
<dbReference type="Gene3D" id="2.60.120.200">
    <property type="match status" value="4"/>
</dbReference>
<dbReference type="PANTHER" id="PTHR46708">
    <property type="entry name" value="TENASCIN"/>
    <property type="match status" value="1"/>
</dbReference>
<dbReference type="Gene3D" id="2.60.40.10">
    <property type="entry name" value="Immunoglobulins"/>
    <property type="match status" value="6"/>
</dbReference>
<keyword evidence="2" id="KW-0677">Repeat</keyword>
<feature type="domain" description="Fibronectin type-III" evidence="4">
    <location>
        <begin position="54"/>
        <end position="142"/>
    </location>
</feature>
<name>A0A1I7I825_9FLAO</name>
<evidence type="ECO:0000313" key="6">
    <source>
        <dbReference type="Proteomes" id="UP000199138"/>
    </source>
</evidence>
<accession>A0A1I7I825</accession>
<dbReference type="SUPFAM" id="SSF49265">
    <property type="entry name" value="Fibronectin type III"/>
    <property type="match status" value="4"/>
</dbReference>
<evidence type="ECO:0000256" key="2">
    <source>
        <dbReference type="ARBA" id="ARBA00022737"/>
    </source>
</evidence>
<dbReference type="Pfam" id="PF18962">
    <property type="entry name" value="Por_Secre_tail"/>
    <property type="match status" value="1"/>
</dbReference>
<gene>
    <name evidence="5" type="ORF">SAMN05216480_113108</name>
</gene>
<dbReference type="SUPFAM" id="SSF49899">
    <property type="entry name" value="Concanavalin A-like lectins/glucanases"/>
    <property type="match status" value="4"/>
</dbReference>
<dbReference type="GO" id="GO:0004553">
    <property type="term" value="F:hydrolase activity, hydrolyzing O-glycosyl compounds"/>
    <property type="evidence" value="ECO:0007669"/>
    <property type="project" value="UniProtKB-ARBA"/>
</dbReference>
<dbReference type="InterPro" id="IPR036116">
    <property type="entry name" value="FN3_sf"/>
</dbReference>
<dbReference type="InterPro" id="IPR000998">
    <property type="entry name" value="MAM_dom"/>
</dbReference>
<dbReference type="Pfam" id="PF00629">
    <property type="entry name" value="MAM"/>
    <property type="match status" value="1"/>
</dbReference>
<dbReference type="EMBL" id="FPBK01000013">
    <property type="protein sequence ID" value="SFU69133.1"/>
    <property type="molecule type" value="Genomic_DNA"/>
</dbReference>
<dbReference type="InterPro" id="IPR013783">
    <property type="entry name" value="Ig-like_fold"/>
</dbReference>
<feature type="domain" description="MAM" evidence="3">
    <location>
        <begin position="935"/>
        <end position="1113"/>
    </location>
</feature>
<sequence>DTEGWELVSVDLSSYTISGAVQIRFVVDEGDSNGYYDDVAIDDVKFDELDYCFPALNLTANYVAPTQVELSWDDLVTSTNWNIQYGASNFGLGTGTTVSADANPYTVTGLTSNTTYDFYIQNDCADSNSSWQGPITVTTPCEVTAPYTEEFSYNTPSCWNNNDNTYPYWYFSTYNYYSGDNGDMGGSTISDSYFAYVDGSYLTYYDDGTTLTSPFVDVSDLESPAIHFFLNSNNQGYGNIDFSVDIFDGSTWNNDAFTSNENTDGWEFVSIDLSDYTITGSVAARFHASYPTSSYAYYDDLAIDDVMFDELDVCLPPVDIALENITATSAEVVWTDLSDSATAWNVEYGTSGFTQGSGTTIDVSANPYTLSELLSNTSYDVYIQTECTSNSTWQGPYTFTTLCEETAPYWEDFESYNTPDCWTNDPDGYPQWYFSNYASHAGYYSDMGTATTISQNYFAYVDDSNTHSNGTILSTPAVDVSNLTTPAIHFFLNSNNEGDPNLDFSVDIFDGSQWNNDAYTSDNNTDGWEFISIDLSDYTITGNVVARFKVSEASSSYGNQDDVAIDDVMFDELDICLPPTDVTLNNITATSLDISWSDLDDTYTSWNIEYGASGFTQGSGTTLDIENNPYNLTGLSPNTTYDIYIQTECTTNSIWQGPFTVTTLCQETAPYWESFTSYNTPDCWENDPDGYPQWYFSTYVSHAGYYGDMGTEETLSGSYFAYVDDSNSHYNGTTLSTPSVDVSSLTTPALHFYLNSNNEGDPNLDFSVDFFDGSSWNTDIYTSNTNTDGWEFVSIDLSSYNITGPVQARFITTESSYGNQDDVALDDIMFDEFDICLPITTASVSNIANDNVDVTWTNNNEGTSWNIQYGETDFTIGTGTTVSASSTTYNLSDLNGSTTYDVYIQNICDTETVSAWYGPITFTTLNDPPSPPEGVTCSTEEANYVFTEEFDTLGDWTGDVTSGNSYSTWEIPGTSENYYTGPNTAYSGSNYMLFESSSSYYSTKSAISPAIDLSEASEEVELSFYYFAYGYNIGTFDVGIATSSTGPFTNLFTYTGQYQTTSVDSWIPIGLDISEYAGETVYIQFKQTHTSGSSGDVAVDFLRVQTCMDICNSPENIVASNITSSSANINWDDTNVNTEDTWEYIIQESGTEIPDETDTGIAVSTLPISLEGLQANTTYEVFVRSNCDVDFNSDWSDAYTFTTLIQTEYTIFCSAGPTSVNYCYENDDNTMYHFTSSDGATQLNILFNQGSLADENDQITVYDSDESTILYQGTGADGDLSGTNFISTGSELFVSVTSDSTNSCSDGANVTPINFTVNCYTCVSPTVAYSVISDCAEAPQFVINVDITDFGSASSLLINDNQGTDELTITTPDVYIFGPYDNGTNVNITVANADDQNCSVYSGSMTQEECPPIYDVACNTIEAGDDQTVDCGTSEVELEANFTFSGTDTSTYQLSSIACNPEIEEGTSSQVTVDDQYSGIIDIGFDFCFFGETYNQLVIGANGVISFNTSLANTFCPWSFSDQLPSPSLPTNAIFGVFQDINPAYCGDIEYLVSGESPNRSFVINYNDVCLFSCSTETTTSQIILHEATNAIEINIIDKPVCTSWNNGYALAGLQNADGTIGYAPPGRNTEVWTAENEYWRYVPAGPANYSFEWLDGSTSLGSDASITVSPLETTTYTAQISYNKCDGSLATLTDDVTVTVNTPVAENEFTIENAINLIPITSADEGTIGNDAYNFSAYVEEPLEPIPSCFAGSIDESSWFSFTAPYSGEVEINTYIPDGASSVEIAVYSGGTTSCTQLITTGEEIACATNSDIVSLELTDENALTPGEIYYVQVNNVADATETFGIEVVQVGCIPPSYETPIIVNDCDNDQYYVSLNITDLGNGTPLISDGSNTWNISATGTIQAGPFDIAETSTLTLQHGIDGLCDIDLGEFSSICAPDCVSNVIITLNETCGNYETSISWDSISNASGYNLIVGTSTGSSDILELDLGNITEYSVTGTVNTTYYVTITPYNDAGTATGCDEHSFTTIADQCYCEAIPEALEGNGITSVTINSTEFTPETYETYTDFTDSAVNVQQDINTTVDITFEIGYPYDYAIWVDFNNDYTLDTTELLYSGTSGYDNPDEQQASFVIPSTVSTGNHLMRIVSASTGTQLSPCYNGNWGVVQDFMLNVNPTACSPATYDTPIVDADCDNDQFYIDINITDLGNGSPSITDGTDTWNITATGAMQIGPFEDSASVDLMLNHGTDTDCDVDLGSFTYTCPVPCYAASYSEATINEDCDNDQFYVTLEVTDIGDGTSTVTDGVDSWNVTTTGTMQVGPFENGASVELTLTGSDTSCDTDLGSFTYTCPVPCVPVTYSTVDGATDCDNDQYYVIITVTSFGDGSSYFTDGTNMWNIVYNGQNYIGPFASGSTVDISITHETDTVCDSFVGTYTYTCPVPCEAATYDTLVVNGDCDNDQFYVDINITDLGNGSPFITDGTDTWNITSTGNTQIGPFEDGANVSLTLNHGSDDSCDIDLGSFTYTCPTPCEAVIYDTPTIAEDCDNEQFYVEVDITDLGNGTSSITDGFNTWNITETGVLQVGPFDSGSSAELLLLHGTDGSCDIDLGSFTYTCPFICESPTYGFSNINEDCENEQFYVNVDITSLGNGSPGITDGTTTWDVTAIGAIQVGPFENESTVTLTLNHGIDSDCNVDLGSFTYACATPPANDDLCNAINLDVLDSSQIGSTDGDAYTTVDATLETNEPVPSCFNTSNGSVWFSFIAPEGGEVQITTDIPGGTLTDTQIAIYSASSVSCSDMTSLATSIDCDQDNGVTIPNNSDIQLTDVNALVEGEMYYIQVDYTGEAGTFGIEVIDLATNAIKGAEHVEFSYYPNPVKYHKLNLQANMPINSIEVYNMLGQNVLYLTPESTTYTIDMKQLASGNYIIKVMVGEYMKTIKISKE</sequence>
<evidence type="ECO:0000313" key="5">
    <source>
        <dbReference type="EMBL" id="SFU69133.1"/>
    </source>
</evidence>
<feature type="domain" description="Fibronectin type-III" evidence="4">
    <location>
        <begin position="316"/>
        <end position="409"/>
    </location>
</feature>
<dbReference type="Pfam" id="PF00041">
    <property type="entry name" value="fn3"/>
    <property type="match status" value="1"/>
</dbReference>
<dbReference type="SMART" id="SM00060">
    <property type="entry name" value="FN3"/>
    <property type="match status" value="6"/>
</dbReference>
<proteinExistence type="predicted"/>
<evidence type="ECO:0000259" key="3">
    <source>
        <dbReference type="PROSITE" id="PS50060"/>
    </source>
</evidence>
<dbReference type="PROSITE" id="PS50060">
    <property type="entry name" value="MAM_2"/>
    <property type="match status" value="2"/>
</dbReference>
<dbReference type="CDD" id="cd00063">
    <property type="entry name" value="FN3"/>
    <property type="match status" value="4"/>
</dbReference>
<organism evidence="5 6">
    <name type="scientific">Pustulibacterium marinum</name>
    <dbReference type="NCBI Taxonomy" id="1224947"/>
    <lineage>
        <taxon>Bacteria</taxon>
        <taxon>Pseudomonadati</taxon>
        <taxon>Bacteroidota</taxon>
        <taxon>Flavobacteriia</taxon>
        <taxon>Flavobacteriales</taxon>
        <taxon>Flavobacteriaceae</taxon>
        <taxon>Pustulibacterium</taxon>
    </lineage>
</organism>
<dbReference type="STRING" id="1224947.SAMN05216480_113108"/>
<dbReference type="GO" id="GO:0005975">
    <property type="term" value="P:carbohydrate metabolic process"/>
    <property type="evidence" value="ECO:0007669"/>
    <property type="project" value="UniProtKB-ARBA"/>
</dbReference>
<dbReference type="Pfam" id="PF20009">
    <property type="entry name" value="GEVED"/>
    <property type="match status" value="1"/>
</dbReference>
<feature type="domain" description="MAM" evidence="3">
    <location>
        <begin position="1"/>
        <end position="54"/>
    </location>
</feature>
<protein>
    <submittedName>
        <fullName evidence="5">Por secretion system C-terminal sorting domain-containing protein</fullName>
    </submittedName>
</protein>
<dbReference type="OrthoDB" id="608579at2"/>
<dbReference type="PROSITE" id="PS50853">
    <property type="entry name" value="FN3"/>
    <property type="match status" value="5"/>
</dbReference>
<dbReference type="SMART" id="SM00137">
    <property type="entry name" value="MAM"/>
    <property type="match status" value="1"/>
</dbReference>
<dbReference type="InterPro" id="IPR045474">
    <property type="entry name" value="GEVED"/>
</dbReference>
<dbReference type="NCBIfam" id="TIGR04183">
    <property type="entry name" value="Por_Secre_tail"/>
    <property type="match status" value="1"/>
</dbReference>
<feature type="domain" description="Fibronectin type-III" evidence="4">
    <location>
        <begin position="578"/>
        <end position="671"/>
    </location>
</feature>